<keyword evidence="6 9" id="KW-0408">Iron</keyword>
<dbReference type="eggNOG" id="COG0635">
    <property type="taxonomic scope" value="Bacteria"/>
</dbReference>
<comment type="similarity">
    <text evidence="1">Belongs to the anaerobic coproporphyrinogen-III oxidase family. HemW subfamily.</text>
</comment>
<dbReference type="GO" id="GO:0005737">
    <property type="term" value="C:cytoplasm"/>
    <property type="evidence" value="ECO:0007669"/>
    <property type="project" value="UniProtKB-SubCell"/>
</dbReference>
<dbReference type="SMART" id="SM00729">
    <property type="entry name" value="Elp3"/>
    <property type="match status" value="1"/>
</dbReference>
<reference evidence="11 12" key="1">
    <citation type="journal article" date="2010" name="Stand. Genomic Sci.">
        <title>Complete genome sequence of Aminobacterium colombiense type strain (ALA-1).</title>
        <authorList>
            <person name="Chertkov O."/>
            <person name="Sikorski J."/>
            <person name="Brambilla E."/>
            <person name="Lapidus A."/>
            <person name="Copeland A."/>
            <person name="Glavina Del Rio T."/>
            <person name="Nolan M."/>
            <person name="Lucas S."/>
            <person name="Tice H."/>
            <person name="Cheng J.F."/>
            <person name="Han C."/>
            <person name="Detter J.C."/>
            <person name="Bruce D."/>
            <person name="Tapia R."/>
            <person name="Goodwin L."/>
            <person name="Pitluck S."/>
            <person name="Liolios K."/>
            <person name="Ivanova N."/>
            <person name="Mavromatis K."/>
            <person name="Ovchinnikova G."/>
            <person name="Pati A."/>
            <person name="Chen A."/>
            <person name="Palaniappan K."/>
            <person name="Land M."/>
            <person name="Hauser L."/>
            <person name="Chang Y.J."/>
            <person name="Jeffries C.D."/>
            <person name="Spring S."/>
            <person name="Rohde M."/>
            <person name="Goker M."/>
            <person name="Bristow J."/>
            <person name="Eisen J.A."/>
            <person name="Markowitz V."/>
            <person name="Hugenholtz P."/>
            <person name="Kyrpides N.C."/>
            <person name="Klenk H.P."/>
        </authorList>
    </citation>
    <scope>NUCLEOTIDE SEQUENCE [LARGE SCALE GENOMIC DNA]</scope>
    <source>
        <strain evidence="12">DSM 12261 / ALA-1</strain>
    </source>
</reference>
<dbReference type="GO" id="GO:0051539">
    <property type="term" value="F:4 iron, 4 sulfur cluster binding"/>
    <property type="evidence" value="ECO:0007669"/>
    <property type="project" value="UniProtKB-UniRule"/>
</dbReference>
<evidence type="ECO:0000256" key="4">
    <source>
        <dbReference type="ARBA" id="ARBA00022691"/>
    </source>
</evidence>
<dbReference type="InterPro" id="IPR058240">
    <property type="entry name" value="rSAM_sf"/>
</dbReference>
<proteinExistence type="inferred from homology"/>
<dbReference type="SFLD" id="SFLDS00029">
    <property type="entry name" value="Radical_SAM"/>
    <property type="match status" value="1"/>
</dbReference>
<evidence type="ECO:0000256" key="6">
    <source>
        <dbReference type="ARBA" id="ARBA00023004"/>
    </source>
</evidence>
<dbReference type="AlphaFoldDB" id="D5EFF1"/>
<protein>
    <recommendedName>
        <fullName evidence="2 9">Heme chaperone HemW</fullName>
    </recommendedName>
</protein>
<dbReference type="InterPro" id="IPR006638">
    <property type="entry name" value="Elp3/MiaA/NifB-like_rSAM"/>
</dbReference>
<keyword evidence="9" id="KW-0963">Cytoplasm</keyword>
<gene>
    <name evidence="11" type="ordered locus">Amico_1160</name>
</gene>
<dbReference type="Gene3D" id="3.20.20.70">
    <property type="entry name" value="Aldolase class I"/>
    <property type="match status" value="1"/>
</dbReference>
<keyword evidence="5 9" id="KW-0479">Metal-binding</keyword>
<evidence type="ECO:0000313" key="11">
    <source>
        <dbReference type="EMBL" id="ADE57283.1"/>
    </source>
</evidence>
<dbReference type="PROSITE" id="PS51918">
    <property type="entry name" value="RADICAL_SAM"/>
    <property type="match status" value="1"/>
</dbReference>
<keyword evidence="3 9" id="KW-0349">Heme</keyword>
<dbReference type="PANTHER" id="PTHR13932">
    <property type="entry name" value="COPROPORPHYRINIGEN III OXIDASE"/>
    <property type="match status" value="1"/>
</dbReference>
<dbReference type="NCBIfam" id="TIGR00539">
    <property type="entry name" value="hemN_rel"/>
    <property type="match status" value="1"/>
</dbReference>
<name>D5EFF1_AMICL</name>
<keyword evidence="11" id="KW-0560">Oxidoreductase</keyword>
<dbReference type="InterPro" id="IPR007197">
    <property type="entry name" value="rSAM"/>
</dbReference>
<evidence type="ECO:0000313" key="12">
    <source>
        <dbReference type="Proteomes" id="UP000002366"/>
    </source>
</evidence>
<sequence>MDPLSVYLHVPFCSVKCPYCAFYSQRGTDDEKDAYVRSIEKELRWWDRQYGEKPLIHTLYVGGGTPTCLSVLQWQRLIESLVTHLERCLDTEISIEANPESLSVEHMALWKDWGVTRVSLGIQSLWDDELLWLKRHHTATRALWAVDQLLKYGFNVSGDLMFGLAGQSLKKWHHSLSGLVHSGVSHLSIYQLSIEEGSVWGKMPPSGLQNGYGHYRWSQWYLEEKGFSQYEIASFAKPGCECRHNQAYWFQKNVLPLGPSAWGYNDGVRFWNVRTLAEYVDRISQDKSAVEGKECLDLEKRGREFAVLALRTSQGIDISLFTQRFGDKLFNSILSDLQNVPEDCLLMNGTSLALSRKGMRVANAIWSLII</sequence>
<accession>D5EFF1</accession>
<dbReference type="InterPro" id="IPR034505">
    <property type="entry name" value="Coproporphyrinogen-III_oxidase"/>
</dbReference>
<dbReference type="CDD" id="cd01335">
    <property type="entry name" value="Radical_SAM"/>
    <property type="match status" value="1"/>
</dbReference>
<evidence type="ECO:0000256" key="3">
    <source>
        <dbReference type="ARBA" id="ARBA00022617"/>
    </source>
</evidence>
<dbReference type="InterPro" id="IPR010723">
    <property type="entry name" value="HemN_C"/>
</dbReference>
<keyword evidence="9" id="KW-0004">4Fe-4S</keyword>
<dbReference type="KEGG" id="aco:Amico_1160"/>
<dbReference type="EMBL" id="CP001997">
    <property type="protein sequence ID" value="ADE57283.1"/>
    <property type="molecule type" value="Genomic_DNA"/>
</dbReference>
<dbReference type="GO" id="GO:0046872">
    <property type="term" value="F:metal ion binding"/>
    <property type="evidence" value="ECO:0007669"/>
    <property type="project" value="UniProtKB-UniRule"/>
</dbReference>
<dbReference type="SFLD" id="SFLDG01065">
    <property type="entry name" value="anaerobic_coproporphyrinogen-I"/>
    <property type="match status" value="1"/>
</dbReference>
<keyword evidence="7 9" id="KW-0411">Iron-sulfur</keyword>
<evidence type="ECO:0000256" key="2">
    <source>
        <dbReference type="ARBA" id="ARBA00017228"/>
    </source>
</evidence>
<dbReference type="STRING" id="572547.Amico_1160"/>
<organism evidence="11 12">
    <name type="scientific">Aminobacterium colombiense (strain DSM 12261 / ALA-1)</name>
    <dbReference type="NCBI Taxonomy" id="572547"/>
    <lineage>
        <taxon>Bacteria</taxon>
        <taxon>Thermotogati</taxon>
        <taxon>Synergistota</taxon>
        <taxon>Synergistia</taxon>
        <taxon>Synergistales</taxon>
        <taxon>Aminobacteriaceae</taxon>
        <taxon>Aminobacterium</taxon>
    </lineage>
</organism>
<dbReference type="SUPFAM" id="SSF102114">
    <property type="entry name" value="Radical SAM enzymes"/>
    <property type="match status" value="1"/>
</dbReference>
<dbReference type="Pfam" id="PF06969">
    <property type="entry name" value="HemN_C"/>
    <property type="match status" value="1"/>
</dbReference>
<comment type="function">
    <text evidence="9">Probably acts as a heme chaperone, transferring heme to an unknown acceptor. Binds one molecule of heme per monomer, possibly covalently. Binds 1 [4Fe-4S] cluster. The cluster is coordinated with 3 cysteines and an exchangeable S-adenosyl-L-methionine.</text>
</comment>
<dbReference type="OrthoDB" id="9808022at2"/>
<evidence type="ECO:0000256" key="1">
    <source>
        <dbReference type="ARBA" id="ARBA00006100"/>
    </source>
</evidence>
<dbReference type="HOGENOM" id="CLU_027579_2_2_0"/>
<dbReference type="GO" id="GO:0006779">
    <property type="term" value="P:porphyrin-containing compound biosynthetic process"/>
    <property type="evidence" value="ECO:0007669"/>
    <property type="project" value="InterPro"/>
</dbReference>
<feature type="domain" description="Radical SAM core" evidence="10">
    <location>
        <begin position="1"/>
        <end position="231"/>
    </location>
</feature>
<comment type="subcellular location">
    <subcellularLocation>
        <location evidence="9">Cytoplasm</location>
    </subcellularLocation>
</comment>
<keyword evidence="4 9" id="KW-0949">S-adenosyl-L-methionine</keyword>
<keyword evidence="8 9" id="KW-0143">Chaperone</keyword>
<keyword evidence="12" id="KW-1185">Reference proteome</keyword>
<dbReference type="InterPro" id="IPR004559">
    <property type="entry name" value="HemW-like"/>
</dbReference>
<evidence type="ECO:0000256" key="7">
    <source>
        <dbReference type="ARBA" id="ARBA00023014"/>
    </source>
</evidence>
<dbReference type="InterPro" id="IPR013785">
    <property type="entry name" value="Aldolase_TIM"/>
</dbReference>
<dbReference type="Pfam" id="PF04055">
    <property type="entry name" value="Radical_SAM"/>
    <property type="match status" value="1"/>
</dbReference>
<dbReference type="Proteomes" id="UP000002366">
    <property type="component" value="Chromosome"/>
</dbReference>
<evidence type="ECO:0000256" key="8">
    <source>
        <dbReference type="ARBA" id="ARBA00023186"/>
    </source>
</evidence>
<dbReference type="RefSeq" id="WP_013048546.1">
    <property type="nucleotide sequence ID" value="NC_014011.1"/>
</dbReference>
<dbReference type="PANTHER" id="PTHR13932:SF5">
    <property type="entry name" value="RADICAL S-ADENOSYL METHIONINE DOMAIN-CONTAINING PROTEIN 1, MITOCHONDRIAL"/>
    <property type="match status" value="1"/>
</dbReference>
<dbReference type="GO" id="GO:0004109">
    <property type="term" value="F:coproporphyrinogen oxidase activity"/>
    <property type="evidence" value="ECO:0007669"/>
    <property type="project" value="InterPro"/>
</dbReference>
<evidence type="ECO:0000256" key="5">
    <source>
        <dbReference type="ARBA" id="ARBA00022723"/>
    </source>
</evidence>
<dbReference type="SFLD" id="SFLDF00562">
    <property type="entry name" value="HemN-like__clustered_with_heat"/>
    <property type="match status" value="1"/>
</dbReference>
<evidence type="ECO:0000259" key="10">
    <source>
        <dbReference type="PROSITE" id="PS51918"/>
    </source>
</evidence>
<evidence type="ECO:0000256" key="9">
    <source>
        <dbReference type="RuleBase" id="RU364116"/>
    </source>
</evidence>